<evidence type="ECO:0000256" key="2">
    <source>
        <dbReference type="SAM" id="SignalP"/>
    </source>
</evidence>
<organism evidence="3 4">
    <name type="scientific">Panicum virgatum</name>
    <name type="common">Blackwell switchgrass</name>
    <dbReference type="NCBI Taxonomy" id="38727"/>
    <lineage>
        <taxon>Eukaryota</taxon>
        <taxon>Viridiplantae</taxon>
        <taxon>Streptophyta</taxon>
        <taxon>Embryophyta</taxon>
        <taxon>Tracheophyta</taxon>
        <taxon>Spermatophyta</taxon>
        <taxon>Magnoliopsida</taxon>
        <taxon>Liliopsida</taxon>
        <taxon>Poales</taxon>
        <taxon>Poaceae</taxon>
        <taxon>PACMAD clade</taxon>
        <taxon>Panicoideae</taxon>
        <taxon>Panicodae</taxon>
        <taxon>Paniceae</taxon>
        <taxon>Panicinae</taxon>
        <taxon>Panicum</taxon>
        <taxon>Panicum sect. Hiantes</taxon>
    </lineage>
</organism>
<keyword evidence="2" id="KW-0732">Signal</keyword>
<feature type="chain" id="PRO_5035856288" evidence="2">
    <location>
        <begin position="24"/>
        <end position="84"/>
    </location>
</feature>
<feature type="compositionally biased region" description="Pro residues" evidence="1">
    <location>
        <begin position="55"/>
        <end position="84"/>
    </location>
</feature>
<keyword evidence="4" id="KW-1185">Reference proteome</keyword>
<evidence type="ECO:0000256" key="1">
    <source>
        <dbReference type="SAM" id="MobiDB-lite"/>
    </source>
</evidence>
<proteinExistence type="predicted"/>
<evidence type="ECO:0000313" key="4">
    <source>
        <dbReference type="Proteomes" id="UP000823388"/>
    </source>
</evidence>
<accession>A0A8T0SEC2</accession>
<comment type="caution">
    <text evidence="3">The sequence shown here is derived from an EMBL/GenBank/DDBJ whole genome shotgun (WGS) entry which is preliminary data.</text>
</comment>
<dbReference type="EMBL" id="CM029045">
    <property type="protein sequence ID" value="KAG2595425.1"/>
    <property type="molecule type" value="Genomic_DNA"/>
</dbReference>
<protein>
    <submittedName>
        <fullName evidence="3">Uncharacterized protein</fullName>
    </submittedName>
</protein>
<reference evidence="3" key="1">
    <citation type="submission" date="2020-05" db="EMBL/GenBank/DDBJ databases">
        <title>WGS assembly of Panicum virgatum.</title>
        <authorList>
            <person name="Lovell J.T."/>
            <person name="Jenkins J."/>
            <person name="Shu S."/>
            <person name="Juenger T.E."/>
            <person name="Schmutz J."/>
        </authorList>
    </citation>
    <scope>NUCLEOTIDE SEQUENCE</scope>
    <source>
        <strain evidence="3">AP13</strain>
    </source>
</reference>
<dbReference type="AlphaFoldDB" id="A0A8T0SEC2"/>
<feature type="region of interest" description="Disordered" evidence="1">
    <location>
        <begin position="45"/>
        <end position="84"/>
    </location>
</feature>
<feature type="signal peptide" evidence="2">
    <location>
        <begin position="1"/>
        <end position="23"/>
    </location>
</feature>
<name>A0A8T0SEC2_PANVG</name>
<gene>
    <name evidence="3" type="ORF">PVAP13_5KG073500</name>
</gene>
<evidence type="ECO:0000313" key="3">
    <source>
        <dbReference type="EMBL" id="KAG2595425.1"/>
    </source>
</evidence>
<sequence length="84" mass="8394">MAMPPAPRLSLFMIVLVLVLVTASPYSSEATTSYSPGFAGVQHGARKLLSGDIPTPSPPAPVPGPPIGSLPTPSALPPPSPPAA</sequence>
<dbReference type="Proteomes" id="UP000823388">
    <property type="component" value="Chromosome 5K"/>
</dbReference>